<accession>A0A158DY55</accession>
<protein>
    <submittedName>
        <fullName evidence="4">Transposon resolvase</fullName>
    </submittedName>
</protein>
<evidence type="ECO:0000256" key="2">
    <source>
        <dbReference type="SAM" id="MobiDB-lite"/>
    </source>
</evidence>
<dbReference type="CDD" id="cd00569">
    <property type="entry name" value="HTH_Hin_like"/>
    <property type="match status" value="1"/>
</dbReference>
<dbReference type="SUPFAM" id="SSF46689">
    <property type="entry name" value="Homeodomain-like"/>
    <property type="match status" value="1"/>
</dbReference>
<dbReference type="PROSITE" id="PS51736">
    <property type="entry name" value="RECOMBINASES_3"/>
    <property type="match status" value="1"/>
</dbReference>
<feature type="domain" description="Resolvase/invertase-type recombinase catalytic" evidence="3">
    <location>
        <begin position="2"/>
        <end position="143"/>
    </location>
</feature>
<dbReference type="Proteomes" id="UP000071859">
    <property type="component" value="Unassembled WGS sequence"/>
</dbReference>
<dbReference type="InterPro" id="IPR006120">
    <property type="entry name" value="Resolvase_HTH_dom"/>
</dbReference>
<dbReference type="Pfam" id="PF00239">
    <property type="entry name" value="Resolvase"/>
    <property type="match status" value="1"/>
</dbReference>
<proteinExistence type="inferred from homology"/>
<dbReference type="RefSeq" id="WP_062609544.1">
    <property type="nucleotide sequence ID" value="NZ_FCOX02000039.1"/>
</dbReference>
<gene>
    <name evidence="4" type="ORF">AWB78_05791</name>
</gene>
<evidence type="ECO:0000259" key="3">
    <source>
        <dbReference type="PROSITE" id="PS51736"/>
    </source>
</evidence>
<dbReference type="SMART" id="SM00857">
    <property type="entry name" value="Resolvase"/>
    <property type="match status" value="1"/>
</dbReference>
<feature type="region of interest" description="Disordered" evidence="2">
    <location>
        <begin position="137"/>
        <end position="156"/>
    </location>
</feature>
<dbReference type="GO" id="GO:0000150">
    <property type="term" value="F:DNA strand exchange activity"/>
    <property type="evidence" value="ECO:0007669"/>
    <property type="project" value="InterPro"/>
</dbReference>
<dbReference type="Gene3D" id="1.10.10.60">
    <property type="entry name" value="Homeodomain-like"/>
    <property type="match status" value="1"/>
</dbReference>
<name>A0A158DY55_9BURK</name>
<dbReference type="InterPro" id="IPR009057">
    <property type="entry name" value="Homeodomain-like_sf"/>
</dbReference>
<evidence type="ECO:0000313" key="4">
    <source>
        <dbReference type="EMBL" id="SAK99508.1"/>
    </source>
</evidence>
<dbReference type="Gene3D" id="3.40.50.1390">
    <property type="entry name" value="Resolvase, N-terminal catalytic domain"/>
    <property type="match status" value="1"/>
</dbReference>
<dbReference type="AlphaFoldDB" id="A0A158DY55"/>
<dbReference type="OrthoDB" id="8585334at2"/>
<dbReference type="EMBL" id="FCOX02000039">
    <property type="protein sequence ID" value="SAK99508.1"/>
    <property type="molecule type" value="Genomic_DNA"/>
</dbReference>
<keyword evidence="5" id="KW-1185">Reference proteome</keyword>
<organism evidence="4 5">
    <name type="scientific">Caballeronia calidae</name>
    <dbReference type="NCBI Taxonomy" id="1777139"/>
    <lineage>
        <taxon>Bacteria</taxon>
        <taxon>Pseudomonadati</taxon>
        <taxon>Pseudomonadota</taxon>
        <taxon>Betaproteobacteria</taxon>
        <taxon>Burkholderiales</taxon>
        <taxon>Burkholderiaceae</taxon>
        <taxon>Caballeronia</taxon>
    </lineage>
</organism>
<evidence type="ECO:0000313" key="5">
    <source>
        <dbReference type="Proteomes" id="UP000071859"/>
    </source>
</evidence>
<dbReference type="InterPro" id="IPR036162">
    <property type="entry name" value="Resolvase-like_N_sf"/>
</dbReference>
<dbReference type="SUPFAM" id="SSF53041">
    <property type="entry name" value="Resolvase-like"/>
    <property type="match status" value="1"/>
</dbReference>
<sequence>MASVVYVFEESRGVPTHELDLFEIDAAGYFVDMSAVFVERCSCTMSASARPAFQRVLRRLQPGDLLVTTRLWCLGNSVQDVVASIDLLGKRGISVVCLAYGKHDLCSGEGEAFVEALRLAEDLERVTRRSRAREAATAAKERGIAQGRPSSLSQAQQRQAMISLDAGLTVTEIARSLNTSRQTIMRLRNAQAQLPADGHAEAVVEPEIRPTPLAANDSK</sequence>
<dbReference type="InterPro" id="IPR006119">
    <property type="entry name" value="Resolv_N"/>
</dbReference>
<comment type="caution">
    <text evidence="4">The sequence shown here is derived from an EMBL/GenBank/DDBJ whole genome shotgun (WGS) entry which is preliminary data.</text>
</comment>
<dbReference type="GO" id="GO:0003677">
    <property type="term" value="F:DNA binding"/>
    <property type="evidence" value="ECO:0007669"/>
    <property type="project" value="InterPro"/>
</dbReference>
<dbReference type="Pfam" id="PF02796">
    <property type="entry name" value="HTH_7"/>
    <property type="match status" value="1"/>
</dbReference>
<evidence type="ECO:0000256" key="1">
    <source>
        <dbReference type="ARBA" id="ARBA00009913"/>
    </source>
</evidence>
<comment type="similarity">
    <text evidence="1">Belongs to the site-specific recombinase resolvase family.</text>
</comment>
<reference evidence="4" key="1">
    <citation type="submission" date="2016-01" db="EMBL/GenBank/DDBJ databases">
        <authorList>
            <person name="Peeters C."/>
        </authorList>
    </citation>
    <scope>NUCLEOTIDE SEQUENCE</scope>
    <source>
        <strain evidence="4">LMG 29321</strain>
    </source>
</reference>